<proteinExistence type="predicted"/>
<evidence type="ECO:0000313" key="3">
    <source>
        <dbReference type="Proteomes" id="UP001153636"/>
    </source>
</evidence>
<dbReference type="Proteomes" id="UP001153636">
    <property type="component" value="Chromosome 1"/>
</dbReference>
<accession>A0A9P0G2N8</accession>
<keyword evidence="3" id="KW-1185">Reference proteome</keyword>
<evidence type="ECO:0000256" key="1">
    <source>
        <dbReference type="SAM" id="MobiDB-lite"/>
    </source>
</evidence>
<reference evidence="2" key="1">
    <citation type="submission" date="2022-01" db="EMBL/GenBank/DDBJ databases">
        <authorList>
            <person name="King R."/>
        </authorList>
    </citation>
    <scope>NUCLEOTIDE SEQUENCE</scope>
</reference>
<protein>
    <submittedName>
        <fullName evidence="2">Uncharacterized protein</fullName>
    </submittedName>
</protein>
<sequence>MPGIEFSKTVTPQKKTMKIKKKKKKKKSFDSNIMPPCWSSLMQKILRTIYVNSMWLHVTDSDCIKLRPENCSCLLENSYLKPIGFVGDQTPLKINNDIVQMTENVNEEESSESEDLNDASDDSDFK</sequence>
<name>A0A9P0G2N8_9CUCU</name>
<feature type="region of interest" description="Disordered" evidence="1">
    <location>
        <begin position="105"/>
        <end position="126"/>
    </location>
</feature>
<dbReference type="OrthoDB" id="6777993at2759"/>
<dbReference type="AlphaFoldDB" id="A0A9P0G2N8"/>
<dbReference type="EMBL" id="OV651813">
    <property type="protein sequence ID" value="CAH1099619.1"/>
    <property type="molecule type" value="Genomic_DNA"/>
</dbReference>
<evidence type="ECO:0000313" key="2">
    <source>
        <dbReference type="EMBL" id="CAH1099619.1"/>
    </source>
</evidence>
<organism evidence="2 3">
    <name type="scientific">Psylliodes chrysocephalus</name>
    <dbReference type="NCBI Taxonomy" id="3402493"/>
    <lineage>
        <taxon>Eukaryota</taxon>
        <taxon>Metazoa</taxon>
        <taxon>Ecdysozoa</taxon>
        <taxon>Arthropoda</taxon>
        <taxon>Hexapoda</taxon>
        <taxon>Insecta</taxon>
        <taxon>Pterygota</taxon>
        <taxon>Neoptera</taxon>
        <taxon>Endopterygota</taxon>
        <taxon>Coleoptera</taxon>
        <taxon>Polyphaga</taxon>
        <taxon>Cucujiformia</taxon>
        <taxon>Chrysomeloidea</taxon>
        <taxon>Chrysomelidae</taxon>
        <taxon>Galerucinae</taxon>
        <taxon>Alticini</taxon>
        <taxon>Psylliodes</taxon>
    </lineage>
</organism>
<gene>
    <name evidence="2" type="ORF">PSYICH_LOCUS795</name>
</gene>